<protein>
    <submittedName>
        <fullName evidence="9">Glycosyltransferase family 87 protein</fullName>
        <ecNumber evidence="9">2.4.-.-</ecNumber>
    </submittedName>
</protein>
<evidence type="ECO:0000256" key="4">
    <source>
        <dbReference type="ARBA" id="ARBA00022692"/>
    </source>
</evidence>
<dbReference type="InterPro" id="IPR018584">
    <property type="entry name" value="GT87"/>
</dbReference>
<reference evidence="10" key="1">
    <citation type="journal article" date="2019" name="Int. J. Syst. Evol. Microbiol.">
        <title>The Global Catalogue of Microorganisms (GCM) 10K type strain sequencing project: providing services to taxonomists for standard genome sequencing and annotation.</title>
        <authorList>
            <consortium name="The Broad Institute Genomics Platform"/>
            <consortium name="The Broad Institute Genome Sequencing Center for Infectious Disease"/>
            <person name="Wu L."/>
            <person name="Ma J."/>
        </authorList>
    </citation>
    <scope>NUCLEOTIDE SEQUENCE [LARGE SCALE GENOMIC DNA]</scope>
    <source>
        <strain evidence="10">CGMCC 4.7397</strain>
    </source>
</reference>
<sequence>MSTTSPQPVADPPRPPARRWPAARVGAVLLAVAALALTVVLHATHHNWLVLGLASTDMRELHADFDTFWHSAVALTQGGDIYATPAKLRNLNPPLLSLLLAPFAGLDVVLAYRVFAALTLLLIVGAVLVVCRELRLPWWWTAGATLAMLASSPLHGTLYLGQIYGLLLVGLVAGWVAERRGHPLLAGTLYGVTVALKPSLAPVLLLPAVQLRWRPFWAGIGGAVVATLVGALAAGPSSALEWLRIGFGEPVPDVLDNAALPGEALRLGLPSAVGTLLGAAALVGTLVLLARRSRTGAVDPAGTAPWAVIAASLLMSPISWHNYVLLLWPGVLAVVAASAAGSARRAWAAALLALPLVPVSWGDLWTPEDPWTPVGRSLYCAILLAYWLTLLRAVDRSTTMTRDSAPPDRVMVP</sequence>
<keyword evidence="3 9" id="KW-0808">Transferase</keyword>
<dbReference type="EMBL" id="JBHSQK010000008">
    <property type="protein sequence ID" value="MFC5947619.1"/>
    <property type="molecule type" value="Genomic_DNA"/>
</dbReference>
<accession>A0ABW1I4H4</accession>
<feature type="transmembrane region" description="Helical" evidence="8">
    <location>
        <begin position="297"/>
        <end position="314"/>
    </location>
</feature>
<comment type="subcellular location">
    <subcellularLocation>
        <location evidence="1">Cell membrane</location>
        <topology evidence="1">Multi-pass membrane protein</topology>
    </subcellularLocation>
</comment>
<gene>
    <name evidence="9" type="ORF">ACFQH9_04950</name>
</gene>
<evidence type="ECO:0000256" key="5">
    <source>
        <dbReference type="ARBA" id="ARBA00022989"/>
    </source>
</evidence>
<proteinExistence type="inferred from homology"/>
<organism evidence="9 10">
    <name type="scientific">Pseudonocardia lutea</name>
    <dbReference type="NCBI Taxonomy" id="2172015"/>
    <lineage>
        <taxon>Bacteria</taxon>
        <taxon>Bacillati</taxon>
        <taxon>Actinomycetota</taxon>
        <taxon>Actinomycetes</taxon>
        <taxon>Pseudonocardiales</taxon>
        <taxon>Pseudonocardiaceae</taxon>
        <taxon>Pseudonocardia</taxon>
    </lineage>
</organism>
<evidence type="ECO:0000256" key="2">
    <source>
        <dbReference type="ARBA" id="ARBA00022475"/>
    </source>
</evidence>
<feature type="transmembrane region" description="Helical" evidence="8">
    <location>
        <begin position="320"/>
        <end position="339"/>
    </location>
</feature>
<name>A0ABW1I4H4_9PSEU</name>
<evidence type="ECO:0000256" key="6">
    <source>
        <dbReference type="ARBA" id="ARBA00023136"/>
    </source>
</evidence>
<keyword evidence="2" id="KW-1003">Cell membrane</keyword>
<dbReference type="RefSeq" id="WP_379564658.1">
    <property type="nucleotide sequence ID" value="NZ_JBHSQK010000008.1"/>
</dbReference>
<feature type="transmembrane region" description="Helical" evidence="8">
    <location>
        <begin position="346"/>
        <end position="364"/>
    </location>
</feature>
<feature type="transmembrane region" description="Helical" evidence="8">
    <location>
        <begin position="158"/>
        <end position="177"/>
    </location>
</feature>
<feature type="transmembrane region" description="Helical" evidence="8">
    <location>
        <begin position="216"/>
        <end position="234"/>
    </location>
</feature>
<keyword evidence="4 8" id="KW-0812">Transmembrane</keyword>
<dbReference type="GO" id="GO:0016757">
    <property type="term" value="F:glycosyltransferase activity"/>
    <property type="evidence" value="ECO:0007669"/>
    <property type="project" value="UniProtKB-KW"/>
</dbReference>
<dbReference type="EC" id="2.4.-.-" evidence="9"/>
<feature type="transmembrane region" description="Helical" evidence="8">
    <location>
        <begin position="110"/>
        <end position="131"/>
    </location>
</feature>
<keyword evidence="5 8" id="KW-1133">Transmembrane helix</keyword>
<keyword evidence="6 8" id="KW-0472">Membrane</keyword>
<evidence type="ECO:0000256" key="7">
    <source>
        <dbReference type="ARBA" id="ARBA00024033"/>
    </source>
</evidence>
<feature type="transmembrane region" description="Helical" evidence="8">
    <location>
        <begin position="376"/>
        <end position="394"/>
    </location>
</feature>
<evidence type="ECO:0000313" key="10">
    <source>
        <dbReference type="Proteomes" id="UP001596119"/>
    </source>
</evidence>
<evidence type="ECO:0000256" key="3">
    <source>
        <dbReference type="ARBA" id="ARBA00022679"/>
    </source>
</evidence>
<keyword evidence="10" id="KW-1185">Reference proteome</keyword>
<feature type="transmembrane region" description="Helical" evidence="8">
    <location>
        <begin position="189"/>
        <end position="209"/>
    </location>
</feature>
<feature type="transmembrane region" description="Helical" evidence="8">
    <location>
        <begin position="21"/>
        <end position="43"/>
    </location>
</feature>
<dbReference type="Pfam" id="PF09594">
    <property type="entry name" value="GT87"/>
    <property type="match status" value="1"/>
</dbReference>
<dbReference type="Proteomes" id="UP001596119">
    <property type="component" value="Unassembled WGS sequence"/>
</dbReference>
<feature type="transmembrane region" description="Helical" evidence="8">
    <location>
        <begin position="267"/>
        <end position="290"/>
    </location>
</feature>
<comment type="similarity">
    <text evidence="7">Belongs to the glycosyltransferase 87 family.</text>
</comment>
<evidence type="ECO:0000256" key="1">
    <source>
        <dbReference type="ARBA" id="ARBA00004651"/>
    </source>
</evidence>
<comment type="caution">
    <text evidence="9">The sequence shown here is derived from an EMBL/GenBank/DDBJ whole genome shotgun (WGS) entry which is preliminary data.</text>
</comment>
<keyword evidence="9" id="KW-0328">Glycosyltransferase</keyword>
<evidence type="ECO:0000256" key="8">
    <source>
        <dbReference type="SAM" id="Phobius"/>
    </source>
</evidence>
<evidence type="ECO:0000313" key="9">
    <source>
        <dbReference type="EMBL" id="MFC5947619.1"/>
    </source>
</evidence>